<dbReference type="OrthoDB" id="9809307at2"/>
<dbReference type="InterPro" id="IPR018698">
    <property type="entry name" value="VWA-like_dom"/>
</dbReference>
<dbReference type="RefSeq" id="WP_072990244.1">
    <property type="nucleotide sequence ID" value="NZ_FQZB01000014.1"/>
</dbReference>
<dbReference type="Proteomes" id="UP000184310">
    <property type="component" value="Unassembled WGS sequence"/>
</dbReference>
<name>A0A1M6Q3C1_9CLOT</name>
<feature type="domain" description="Putative metallopeptidase" evidence="2">
    <location>
        <begin position="73"/>
        <end position="171"/>
    </location>
</feature>
<evidence type="ECO:0000313" key="3">
    <source>
        <dbReference type="EMBL" id="SHK14607.1"/>
    </source>
</evidence>
<dbReference type="InterPro" id="IPR025154">
    <property type="entry name" value="Put_metallopeptidase_dom"/>
</dbReference>
<dbReference type="Pfam" id="PF13203">
    <property type="entry name" value="DUF2201_N"/>
    <property type="match status" value="1"/>
</dbReference>
<keyword evidence="4" id="KW-1185">Reference proteome</keyword>
<protein>
    <submittedName>
        <fullName evidence="3">Predicted metal-dependent peptidase</fullName>
    </submittedName>
</protein>
<dbReference type="InterPro" id="IPR036465">
    <property type="entry name" value="vWFA_dom_sf"/>
</dbReference>
<dbReference type="PANTHER" id="PTHR38730:SF1">
    <property type="entry name" value="SLL7028 PROTEIN"/>
    <property type="match status" value="1"/>
</dbReference>
<sequence length="446" mass="52479">MNFHGKRIKLLKEALSLETTKQVTKQFEREFLEILEYIVMSMIDKEENFFGQFMIQVKREIAFNITWPIATVIDGNGFKMYFNPILFLNCEIKEMQALIKHEIYHIMLSHYEREKKLKDKYSKLAVSTALDIAVNQYVKNLPLWCTNIDRVNLEFDLELKEDMTIEIYTELIQNVINKKLNNKFTIKAQSSEFVKEICQEDAHELWGDENISLDNFNTIRKKTAINAYKGKAPKNIENIIIKLKEKPEIEWNECIRRLLPSIKSGYRKTITRKDRRMPDRLELRGVLPNSIPQILIAIDISASMTDEEVEKIMVEIIGITKGRKAKLKVIECDDEIRRVYDLNTIKDIKKRVKKNGSTRFSPVFEYIKANRLRNHILIYFTDGVGEKELTVKPINYKTLWVVTGKENLSLNRTYGQVTHIHKEVTQNYGYTYGLQALRDEIHDWAR</sequence>
<accession>A0A1M6Q3C1</accession>
<evidence type="ECO:0000313" key="4">
    <source>
        <dbReference type="Proteomes" id="UP000184310"/>
    </source>
</evidence>
<dbReference type="SUPFAM" id="SSF53300">
    <property type="entry name" value="vWA-like"/>
    <property type="match status" value="1"/>
</dbReference>
<dbReference type="Pfam" id="PF09967">
    <property type="entry name" value="DUF2201"/>
    <property type="match status" value="1"/>
</dbReference>
<dbReference type="STRING" id="1121302.SAMN02745163_03273"/>
<feature type="domain" description="VWA-like" evidence="1">
    <location>
        <begin position="295"/>
        <end position="420"/>
    </location>
</feature>
<reference evidence="3 4" key="1">
    <citation type="submission" date="2016-11" db="EMBL/GenBank/DDBJ databases">
        <authorList>
            <person name="Jaros S."/>
            <person name="Januszkiewicz K."/>
            <person name="Wedrychowicz H."/>
        </authorList>
    </citation>
    <scope>NUCLEOTIDE SEQUENCE [LARGE SCALE GENOMIC DNA]</scope>
    <source>
        <strain evidence="3 4">DSM 21758</strain>
    </source>
</reference>
<gene>
    <name evidence="3" type="ORF">SAMN02745163_03273</name>
</gene>
<dbReference type="EMBL" id="FQZB01000014">
    <property type="protein sequence ID" value="SHK14607.1"/>
    <property type="molecule type" value="Genomic_DNA"/>
</dbReference>
<organism evidence="3 4">
    <name type="scientific">Clostridium cavendishii DSM 21758</name>
    <dbReference type="NCBI Taxonomy" id="1121302"/>
    <lineage>
        <taxon>Bacteria</taxon>
        <taxon>Bacillati</taxon>
        <taxon>Bacillota</taxon>
        <taxon>Clostridia</taxon>
        <taxon>Eubacteriales</taxon>
        <taxon>Clostridiaceae</taxon>
        <taxon>Clostridium</taxon>
    </lineage>
</organism>
<evidence type="ECO:0000259" key="2">
    <source>
        <dbReference type="Pfam" id="PF13203"/>
    </source>
</evidence>
<dbReference type="PANTHER" id="PTHR38730">
    <property type="entry name" value="SLL7028 PROTEIN"/>
    <property type="match status" value="1"/>
</dbReference>
<evidence type="ECO:0000259" key="1">
    <source>
        <dbReference type="Pfam" id="PF09967"/>
    </source>
</evidence>
<proteinExistence type="predicted"/>
<dbReference type="AlphaFoldDB" id="A0A1M6Q3C1"/>